<feature type="region of interest" description="Disordered" evidence="2">
    <location>
        <begin position="96"/>
        <end position="121"/>
    </location>
</feature>
<feature type="compositionally biased region" description="Low complexity" evidence="2">
    <location>
        <begin position="48"/>
        <end position="66"/>
    </location>
</feature>
<dbReference type="Proteomes" id="UP001303115">
    <property type="component" value="Unassembled WGS sequence"/>
</dbReference>
<feature type="region of interest" description="Disordered" evidence="2">
    <location>
        <begin position="537"/>
        <end position="562"/>
    </location>
</feature>
<feature type="compositionally biased region" description="Basic residues" evidence="2">
    <location>
        <begin position="467"/>
        <end position="478"/>
    </location>
</feature>
<evidence type="ECO:0000256" key="2">
    <source>
        <dbReference type="SAM" id="MobiDB-lite"/>
    </source>
</evidence>
<feature type="region of interest" description="Disordered" evidence="2">
    <location>
        <begin position="1"/>
        <end position="83"/>
    </location>
</feature>
<evidence type="ECO:0000313" key="4">
    <source>
        <dbReference type="Proteomes" id="UP001303115"/>
    </source>
</evidence>
<sequence length="640" mass="68216">MADNAPTTSWFRSFGRSSSSTSKQQQQQPPPPPPQPPTLQTRHTFHRVPTPVSTTTESPTTESPPSRLQHNHHSQHHHRKSAGATLRTVSSFLSLKSNSNAKSGGGGGGGGGRASPSVAAAAADAVPEPMIRTPASLAMLPLTEVDCSSSSWSDGYGARARTGSGSSISRGGKGGVVVGEEEEGGKSMGGEGTWHNPSLMQMAEMLSSVMARMGCGERLDPAYHSCVLSLIEGFYRLTRKLRETEGQLAELKDLRERELEQFRGMTEEWMETGEAYKAEVKRLELALARESKDGVASVALARHGSLVDRAGSKRFHARLVRLNNLQSQDAAKEEQVPSAAEPVDLAEATTSYRTLEQREFDEWLTHRQQRQAGRVRAAPVLVRPGGAPETREILRETMRARRSPNHVGGLDAFREVALGDALANDIGQPSHRPSLSTDNESSSSSSSSDSSTSTEAESAQSAFGLRGKSKGQPRQAKKKQSDSSESSDRPRKVKGKGKLPRLRIGSGQSSHQESLLGPPLDKRERRRCYSFDKGDDEILSVTSPTFPSDIYGPPMSPAGEDVPTRAETNEFLAVMSGLGMVAPNGGDGVPAATPSSSLDSGSVRHSSSTNTVRWVGEDGGDGADAPGGSNTGYGRTEGGA</sequence>
<feature type="compositionally biased region" description="Basic and acidic residues" evidence="2">
    <location>
        <begin position="479"/>
        <end position="490"/>
    </location>
</feature>
<feature type="compositionally biased region" description="Gly residues" evidence="2">
    <location>
        <begin position="629"/>
        <end position="640"/>
    </location>
</feature>
<evidence type="ECO:0000313" key="3">
    <source>
        <dbReference type="EMBL" id="KAK4033324.1"/>
    </source>
</evidence>
<name>A0AAN6P7U8_9PEZI</name>
<reference evidence="4" key="1">
    <citation type="journal article" date="2023" name="Mol. Phylogenet. Evol.">
        <title>Genome-scale phylogeny and comparative genomics of the fungal order Sordariales.</title>
        <authorList>
            <person name="Hensen N."/>
            <person name="Bonometti L."/>
            <person name="Westerberg I."/>
            <person name="Brannstrom I.O."/>
            <person name="Guillou S."/>
            <person name="Cros-Aarteil S."/>
            <person name="Calhoun S."/>
            <person name="Haridas S."/>
            <person name="Kuo A."/>
            <person name="Mondo S."/>
            <person name="Pangilinan J."/>
            <person name="Riley R."/>
            <person name="LaButti K."/>
            <person name="Andreopoulos B."/>
            <person name="Lipzen A."/>
            <person name="Chen C."/>
            <person name="Yan M."/>
            <person name="Daum C."/>
            <person name="Ng V."/>
            <person name="Clum A."/>
            <person name="Steindorff A."/>
            <person name="Ohm R.A."/>
            <person name="Martin F."/>
            <person name="Silar P."/>
            <person name="Natvig D.O."/>
            <person name="Lalanne C."/>
            <person name="Gautier V."/>
            <person name="Ament-Velasquez S.L."/>
            <person name="Kruys A."/>
            <person name="Hutchinson M.I."/>
            <person name="Powell A.J."/>
            <person name="Barry K."/>
            <person name="Miller A.N."/>
            <person name="Grigoriev I.V."/>
            <person name="Debuchy R."/>
            <person name="Gladieux P."/>
            <person name="Hiltunen Thoren M."/>
            <person name="Johannesson H."/>
        </authorList>
    </citation>
    <scope>NUCLEOTIDE SEQUENCE [LARGE SCALE GENOMIC DNA]</scope>
    <source>
        <strain evidence="4">CBS 284.82</strain>
    </source>
</reference>
<protein>
    <submittedName>
        <fullName evidence="3">Uncharacterized protein</fullName>
    </submittedName>
</protein>
<feature type="region of interest" description="Disordered" evidence="2">
    <location>
        <begin position="584"/>
        <end position="640"/>
    </location>
</feature>
<feature type="compositionally biased region" description="Low complexity" evidence="2">
    <location>
        <begin position="7"/>
        <end position="27"/>
    </location>
</feature>
<keyword evidence="4" id="KW-1185">Reference proteome</keyword>
<feature type="compositionally biased region" description="Low complexity" evidence="2">
    <location>
        <begin position="434"/>
        <end position="462"/>
    </location>
</feature>
<dbReference type="EMBL" id="MU854537">
    <property type="protein sequence ID" value="KAK4033324.1"/>
    <property type="molecule type" value="Genomic_DNA"/>
</dbReference>
<feature type="compositionally biased region" description="Basic residues" evidence="2">
    <location>
        <begin position="491"/>
        <end position="501"/>
    </location>
</feature>
<accession>A0AAN6P7U8</accession>
<feature type="compositionally biased region" description="Basic residues" evidence="2">
    <location>
        <begin position="69"/>
        <end position="81"/>
    </location>
</feature>
<feature type="compositionally biased region" description="Gly residues" evidence="2">
    <location>
        <begin position="103"/>
        <end position="113"/>
    </location>
</feature>
<feature type="region of interest" description="Disordered" evidence="2">
    <location>
        <begin position="148"/>
        <end position="195"/>
    </location>
</feature>
<proteinExistence type="predicted"/>
<organism evidence="3 4">
    <name type="scientific">Parachaetomium inaequale</name>
    <dbReference type="NCBI Taxonomy" id="2588326"/>
    <lineage>
        <taxon>Eukaryota</taxon>
        <taxon>Fungi</taxon>
        <taxon>Dikarya</taxon>
        <taxon>Ascomycota</taxon>
        <taxon>Pezizomycotina</taxon>
        <taxon>Sordariomycetes</taxon>
        <taxon>Sordariomycetidae</taxon>
        <taxon>Sordariales</taxon>
        <taxon>Chaetomiaceae</taxon>
        <taxon>Parachaetomium</taxon>
    </lineage>
</organism>
<feature type="compositionally biased region" description="Polar residues" evidence="2">
    <location>
        <begin position="593"/>
        <end position="612"/>
    </location>
</feature>
<feature type="region of interest" description="Disordered" evidence="2">
    <location>
        <begin position="424"/>
        <end position="521"/>
    </location>
</feature>
<feature type="coiled-coil region" evidence="1">
    <location>
        <begin position="234"/>
        <end position="268"/>
    </location>
</feature>
<gene>
    <name evidence="3" type="ORF">C8A01DRAFT_19713</name>
</gene>
<feature type="compositionally biased region" description="Pro residues" evidence="2">
    <location>
        <begin position="28"/>
        <end position="37"/>
    </location>
</feature>
<evidence type="ECO:0000256" key="1">
    <source>
        <dbReference type="SAM" id="Coils"/>
    </source>
</evidence>
<keyword evidence="1" id="KW-0175">Coiled coil</keyword>
<comment type="caution">
    <text evidence="3">The sequence shown here is derived from an EMBL/GenBank/DDBJ whole genome shotgun (WGS) entry which is preliminary data.</text>
</comment>
<dbReference type="AlphaFoldDB" id="A0AAN6P7U8"/>